<organism evidence="3 4">
    <name type="scientific">Tanacetum coccineum</name>
    <dbReference type="NCBI Taxonomy" id="301880"/>
    <lineage>
        <taxon>Eukaryota</taxon>
        <taxon>Viridiplantae</taxon>
        <taxon>Streptophyta</taxon>
        <taxon>Embryophyta</taxon>
        <taxon>Tracheophyta</taxon>
        <taxon>Spermatophyta</taxon>
        <taxon>Magnoliopsida</taxon>
        <taxon>eudicotyledons</taxon>
        <taxon>Gunneridae</taxon>
        <taxon>Pentapetalae</taxon>
        <taxon>asterids</taxon>
        <taxon>campanulids</taxon>
        <taxon>Asterales</taxon>
        <taxon>Asteraceae</taxon>
        <taxon>Asteroideae</taxon>
        <taxon>Anthemideae</taxon>
        <taxon>Anthemidinae</taxon>
        <taxon>Tanacetum</taxon>
    </lineage>
</organism>
<evidence type="ECO:0000259" key="1">
    <source>
        <dbReference type="Pfam" id="PF13456"/>
    </source>
</evidence>
<dbReference type="Pfam" id="PF13456">
    <property type="entry name" value="RVT_3"/>
    <property type="match status" value="1"/>
</dbReference>
<dbReference type="Pfam" id="PF13966">
    <property type="entry name" value="zf-RVT"/>
    <property type="match status" value="1"/>
</dbReference>
<comment type="caution">
    <text evidence="3">The sequence shown here is derived from an EMBL/GenBank/DDBJ whole genome shotgun (WGS) entry which is preliminary data.</text>
</comment>
<dbReference type="InterPro" id="IPR012337">
    <property type="entry name" value="RNaseH-like_sf"/>
</dbReference>
<dbReference type="InterPro" id="IPR052929">
    <property type="entry name" value="RNase_H-like_EbsB-rel"/>
</dbReference>
<accession>A0ABQ5GUK0</accession>
<evidence type="ECO:0000313" key="3">
    <source>
        <dbReference type="EMBL" id="GJT78577.1"/>
    </source>
</evidence>
<reference evidence="3" key="2">
    <citation type="submission" date="2022-01" db="EMBL/GenBank/DDBJ databases">
        <authorList>
            <person name="Yamashiro T."/>
            <person name="Shiraishi A."/>
            <person name="Satake H."/>
            <person name="Nakayama K."/>
        </authorList>
    </citation>
    <scope>NUCLEOTIDE SEQUENCE</scope>
</reference>
<keyword evidence="3" id="KW-0808">Transferase</keyword>
<dbReference type="InterPro" id="IPR044730">
    <property type="entry name" value="RNase_H-like_dom_plant"/>
</dbReference>
<feature type="domain" description="RNase H type-1" evidence="1">
    <location>
        <begin position="271"/>
        <end position="392"/>
    </location>
</feature>
<dbReference type="SUPFAM" id="SSF53098">
    <property type="entry name" value="Ribonuclease H-like"/>
    <property type="match status" value="1"/>
</dbReference>
<feature type="domain" description="Reverse transcriptase zinc-binding" evidence="2">
    <location>
        <begin position="95"/>
        <end position="166"/>
    </location>
</feature>
<dbReference type="Proteomes" id="UP001151760">
    <property type="component" value="Unassembled WGS sequence"/>
</dbReference>
<dbReference type="InterPro" id="IPR026960">
    <property type="entry name" value="RVT-Znf"/>
</dbReference>
<keyword evidence="3" id="KW-0548">Nucleotidyltransferase</keyword>
<dbReference type="PANTHER" id="PTHR47074">
    <property type="entry name" value="BNAC02G40300D PROTEIN"/>
    <property type="match status" value="1"/>
</dbReference>
<dbReference type="EMBL" id="BQNB010018815">
    <property type="protein sequence ID" value="GJT78577.1"/>
    <property type="molecule type" value="Genomic_DNA"/>
</dbReference>
<dbReference type="CDD" id="cd06222">
    <property type="entry name" value="RNase_H_like"/>
    <property type="match status" value="1"/>
</dbReference>
<evidence type="ECO:0000259" key="2">
    <source>
        <dbReference type="Pfam" id="PF13966"/>
    </source>
</evidence>
<sequence length="418" mass="47107">MLAPSGGAIRLISQGSAWNIGNGQSVDIWNDKWLPGISLLELRPSECEFQKVCDLMVDDGSAWDVEGTTHKNFTVRDAYKKGLANIGLTNNLSYLETQICSSLWKATILMKVKLFIWRTWPNSLPTICNLQRRHVILNNGLCVHCNDPNEDVQHALFQCDRVRQVWEAVNFINISSIQNKDSVNDYFEVVVSDHHNKWEAFLMICWGLWLERNRIAHEQSPQNCRLIWQSATRLLQEFQDAAMRGNAENGTNVNVLVSIWQPPPYGFVKVNCDAAWLTSSKQAGIGFVARNSEGEVILSGAKHVEYSQSAIMAEAEAVCWAVKTGQEKQLTRIEVETDSFVLYQSLSIGKPLLQISSIWQDIRELASTFKCCHWTFVKRSGNVVDHSIARWALGDNAYSVVDGLVHLESSFCTPVDDS</sequence>
<protein>
    <submittedName>
        <fullName evidence="3">Reverse transcriptase</fullName>
    </submittedName>
</protein>
<gene>
    <name evidence="3" type="ORF">Tco_1045302</name>
</gene>
<dbReference type="InterPro" id="IPR002156">
    <property type="entry name" value="RNaseH_domain"/>
</dbReference>
<dbReference type="GO" id="GO:0003964">
    <property type="term" value="F:RNA-directed DNA polymerase activity"/>
    <property type="evidence" value="ECO:0007669"/>
    <property type="project" value="UniProtKB-KW"/>
</dbReference>
<dbReference type="Gene3D" id="3.30.420.10">
    <property type="entry name" value="Ribonuclease H-like superfamily/Ribonuclease H"/>
    <property type="match status" value="1"/>
</dbReference>
<name>A0ABQ5GUK0_9ASTR</name>
<keyword evidence="4" id="KW-1185">Reference proteome</keyword>
<reference evidence="3" key="1">
    <citation type="journal article" date="2022" name="Int. J. Mol. Sci.">
        <title>Draft Genome of Tanacetum Coccineum: Genomic Comparison of Closely Related Tanacetum-Family Plants.</title>
        <authorList>
            <person name="Yamashiro T."/>
            <person name="Shiraishi A."/>
            <person name="Nakayama K."/>
            <person name="Satake H."/>
        </authorList>
    </citation>
    <scope>NUCLEOTIDE SEQUENCE</scope>
</reference>
<keyword evidence="3" id="KW-0695">RNA-directed DNA polymerase</keyword>
<dbReference type="PANTHER" id="PTHR47074:SF11">
    <property type="entry name" value="REVERSE TRANSCRIPTASE-LIKE PROTEIN"/>
    <property type="match status" value="1"/>
</dbReference>
<evidence type="ECO:0000313" key="4">
    <source>
        <dbReference type="Proteomes" id="UP001151760"/>
    </source>
</evidence>
<proteinExistence type="predicted"/>
<dbReference type="InterPro" id="IPR036397">
    <property type="entry name" value="RNaseH_sf"/>
</dbReference>